<evidence type="ECO:0000256" key="1">
    <source>
        <dbReference type="SAM" id="MobiDB-lite"/>
    </source>
</evidence>
<dbReference type="PRINTS" id="PR00364">
    <property type="entry name" value="DISEASERSIST"/>
</dbReference>
<feature type="region of interest" description="Disordered" evidence="1">
    <location>
        <begin position="328"/>
        <end position="360"/>
    </location>
</feature>
<keyword evidence="4" id="KW-1185">Reference proteome</keyword>
<dbReference type="InterPro" id="IPR002182">
    <property type="entry name" value="NB-ARC"/>
</dbReference>
<gene>
    <name evidence="3" type="ORF">LWC34_05115</name>
</gene>
<reference evidence="3 4" key="1">
    <citation type="submission" date="2021-12" db="EMBL/GenBank/DDBJ databases">
        <title>Genome sequence of Kibdelosporangium philippinense ATCC 49844.</title>
        <authorList>
            <person name="Fedorov E.A."/>
            <person name="Omeragic M."/>
            <person name="Shalygina K.F."/>
            <person name="Maclea K.S."/>
        </authorList>
    </citation>
    <scope>NUCLEOTIDE SEQUENCE [LARGE SCALE GENOMIC DNA]</scope>
    <source>
        <strain evidence="3 4">ATCC 49844</strain>
    </source>
</reference>
<evidence type="ECO:0000259" key="2">
    <source>
        <dbReference type="Pfam" id="PF00931"/>
    </source>
</evidence>
<proteinExistence type="predicted"/>
<dbReference type="InterPro" id="IPR027417">
    <property type="entry name" value="P-loop_NTPase"/>
</dbReference>
<dbReference type="SUPFAM" id="SSF52540">
    <property type="entry name" value="P-loop containing nucleoside triphosphate hydrolases"/>
    <property type="match status" value="1"/>
</dbReference>
<protein>
    <submittedName>
        <fullName evidence="3">NB-ARC domain-containing protein</fullName>
    </submittedName>
</protein>
<dbReference type="Gene3D" id="3.40.50.300">
    <property type="entry name" value="P-loop containing nucleotide triphosphate hydrolases"/>
    <property type="match status" value="1"/>
</dbReference>
<comment type="caution">
    <text evidence="3">The sequence shown here is derived from an EMBL/GenBank/DDBJ whole genome shotgun (WGS) entry which is preliminary data.</text>
</comment>
<evidence type="ECO:0000313" key="3">
    <source>
        <dbReference type="EMBL" id="MCE7002209.1"/>
    </source>
</evidence>
<feature type="domain" description="NB-ARC" evidence="2">
    <location>
        <begin position="29"/>
        <end position="147"/>
    </location>
</feature>
<dbReference type="EMBL" id="JAJVCN010000001">
    <property type="protein sequence ID" value="MCE7002209.1"/>
    <property type="molecule type" value="Genomic_DNA"/>
</dbReference>
<dbReference type="Proteomes" id="UP001521150">
    <property type="component" value="Unassembled WGS sequence"/>
</dbReference>
<sequence length="360" mass="39673">MVPGREQGNLPADVSSFMGRRSQIDAARRMLSETRLLTLTGAGGVGKTRLALRIAQQVRRAYEDGVWLVELAALAQPELLTQVTAATLGIRDRTRRPPLDVLVRYLADKQMLLVLDNCEHLMDACTALIGQLLPTAAGLRILVTSRQSLGIPGEHILRVPSLSLPAPGHTPQLSKVSDYDAITLFTERAATACPTFTADPGSLVTVVDICRRLDGLPLAIELAAARMRTLSAECLLERLDDWILVLANSSGSAPPRHRTLRATIDWSFGLCPTHSHQTRSVLTHPDRRVGRRTDTPHCLKRHRHRRGAVRLFNQARKEAEAREQNLESHVHTHHSVGCRSGIPATQQHRGRWNGADVSRG</sequence>
<accession>A0ABS8Z2N8</accession>
<evidence type="ECO:0000313" key="4">
    <source>
        <dbReference type="Proteomes" id="UP001521150"/>
    </source>
</evidence>
<dbReference type="Pfam" id="PF00931">
    <property type="entry name" value="NB-ARC"/>
    <property type="match status" value="1"/>
</dbReference>
<dbReference type="RefSeq" id="WP_233723239.1">
    <property type="nucleotide sequence ID" value="NZ_JAJVCN010000001.1"/>
</dbReference>
<dbReference type="PANTHER" id="PTHR47691:SF3">
    <property type="entry name" value="HTH-TYPE TRANSCRIPTIONAL REGULATOR RV0890C-RELATED"/>
    <property type="match status" value="1"/>
</dbReference>
<dbReference type="PANTHER" id="PTHR47691">
    <property type="entry name" value="REGULATOR-RELATED"/>
    <property type="match status" value="1"/>
</dbReference>
<name>A0ABS8Z2N8_9PSEU</name>
<organism evidence="3 4">
    <name type="scientific">Kibdelosporangium philippinense</name>
    <dbReference type="NCBI Taxonomy" id="211113"/>
    <lineage>
        <taxon>Bacteria</taxon>
        <taxon>Bacillati</taxon>
        <taxon>Actinomycetota</taxon>
        <taxon>Actinomycetes</taxon>
        <taxon>Pseudonocardiales</taxon>
        <taxon>Pseudonocardiaceae</taxon>
        <taxon>Kibdelosporangium</taxon>
    </lineage>
</organism>